<dbReference type="CDD" id="cd06464">
    <property type="entry name" value="ACD_sHsps-like"/>
    <property type="match status" value="1"/>
</dbReference>
<organism evidence="4 5">
    <name type="scientific">Nitrosopumilus adriaticus</name>
    <dbReference type="NCBI Taxonomy" id="1580092"/>
    <lineage>
        <taxon>Archaea</taxon>
        <taxon>Nitrososphaerota</taxon>
        <taxon>Nitrososphaeria</taxon>
        <taxon>Nitrosopumilales</taxon>
        <taxon>Nitrosopumilaceae</taxon>
        <taxon>Nitrosopumilus</taxon>
    </lineage>
</organism>
<evidence type="ECO:0000256" key="2">
    <source>
        <dbReference type="RuleBase" id="RU003616"/>
    </source>
</evidence>
<dbReference type="PROSITE" id="PS01031">
    <property type="entry name" value="SHSP"/>
    <property type="match status" value="1"/>
</dbReference>
<dbReference type="AlphaFoldDB" id="A0A0D5BZA3"/>
<dbReference type="Pfam" id="PF00011">
    <property type="entry name" value="HSP20"/>
    <property type="match status" value="1"/>
</dbReference>
<dbReference type="GeneID" id="24819421"/>
<evidence type="ECO:0000313" key="5">
    <source>
        <dbReference type="Proteomes" id="UP000032408"/>
    </source>
</evidence>
<dbReference type="STRING" id="1580092.NADRNF5_0165"/>
<name>A0A0D5BZA3_9ARCH</name>
<reference evidence="4 5" key="2">
    <citation type="journal article" date="2016" name="ISME J.">
        <title>Physiological and genomic characterization of two novel marine thaumarchaeal strains indicates niche differentiation.</title>
        <authorList>
            <person name="Bayer B."/>
            <person name="Vojvoda J."/>
            <person name="Offre P."/>
            <person name="Alves R.J."/>
            <person name="Elisabeth N.H."/>
            <person name="Garcia J.A."/>
            <person name="Volland J.M."/>
            <person name="Srivastava A."/>
            <person name="Schleper C."/>
            <person name="Herndl G.J."/>
        </authorList>
    </citation>
    <scope>NUCLEOTIDE SEQUENCE [LARGE SCALE GENOMIC DNA]</scope>
    <source>
        <strain evidence="4 5">NF5</strain>
    </source>
</reference>
<dbReference type="HOGENOM" id="CLU_046737_9_5_2"/>
<accession>A0A0D5BZA3</accession>
<sequence>MGLVKSMANEMMKEIGNKSREFYEFVLPPVDMHLDDDKLTVVIDIPGFEKKDIKLSINANILSIQACKEIPEQNKHSIICNQRPNIIDKKIRLPIELKKGEESVNSAKYEQGVLTIIIPVQKHGKDIKIE</sequence>
<dbReference type="InterPro" id="IPR002068">
    <property type="entry name" value="A-crystallin/Hsp20_dom"/>
</dbReference>
<evidence type="ECO:0000313" key="4">
    <source>
        <dbReference type="EMBL" id="AJW69864.1"/>
    </source>
</evidence>
<proteinExistence type="inferred from homology"/>
<protein>
    <submittedName>
        <fullName evidence="4">Hsp20/alpha crystallin family protein</fullName>
    </submittedName>
</protein>
<evidence type="ECO:0000256" key="1">
    <source>
        <dbReference type="PROSITE-ProRule" id="PRU00285"/>
    </source>
</evidence>
<dbReference type="Proteomes" id="UP000032408">
    <property type="component" value="Chromosome"/>
</dbReference>
<dbReference type="InterPro" id="IPR008978">
    <property type="entry name" value="HSP20-like_chaperone"/>
</dbReference>
<dbReference type="NCBIfam" id="NF041799">
    <property type="entry name" value="Hsp14"/>
    <property type="match status" value="1"/>
</dbReference>
<dbReference type="KEGG" id="nin:NADRNF5_0165"/>
<evidence type="ECO:0000259" key="3">
    <source>
        <dbReference type="PROSITE" id="PS01031"/>
    </source>
</evidence>
<feature type="domain" description="SHSP" evidence="3">
    <location>
        <begin position="21"/>
        <end position="130"/>
    </location>
</feature>
<comment type="similarity">
    <text evidence="1 2">Belongs to the small heat shock protein (HSP20) family.</text>
</comment>
<dbReference type="Gene3D" id="2.60.40.790">
    <property type="match status" value="1"/>
</dbReference>
<dbReference type="SUPFAM" id="SSF49764">
    <property type="entry name" value="HSP20-like chaperones"/>
    <property type="match status" value="1"/>
</dbReference>
<dbReference type="EMBL" id="CP011070">
    <property type="protein sequence ID" value="AJW69864.1"/>
    <property type="molecule type" value="Genomic_DNA"/>
</dbReference>
<reference evidence="5" key="1">
    <citation type="submission" date="2015-03" db="EMBL/GenBank/DDBJ databases">
        <title>Characterization of two novel Thaumarchaeota isolated from the Northern Adriatic Sea.</title>
        <authorList>
            <person name="Bayer B."/>
            <person name="Vojvoda J."/>
            <person name="Offre P."/>
            <person name="Srivastava A."/>
            <person name="Elisabeth N."/>
            <person name="Garcia J.A.L."/>
            <person name="Schleper C."/>
            <person name="Herndl G.J."/>
        </authorList>
    </citation>
    <scope>NUCLEOTIDE SEQUENCE [LARGE SCALE GENOMIC DNA]</scope>
    <source>
        <strain evidence="5">NF5</strain>
    </source>
</reference>
<keyword evidence="5" id="KW-1185">Reference proteome</keyword>
<dbReference type="RefSeq" id="WP_048118634.1">
    <property type="nucleotide sequence ID" value="NZ_CP011070.1"/>
</dbReference>
<gene>
    <name evidence="4" type="ORF">NADRNF5_0165</name>
</gene>
<dbReference type="OrthoDB" id="198277at2157"/>